<feature type="transmembrane region" description="Helical" evidence="10">
    <location>
        <begin position="57"/>
        <end position="76"/>
    </location>
</feature>
<evidence type="ECO:0000256" key="1">
    <source>
        <dbReference type="ARBA" id="ARBA00004141"/>
    </source>
</evidence>
<dbReference type="EMBL" id="JBBNGS010000007">
    <property type="protein sequence ID" value="MEQ2637623.1"/>
    <property type="molecule type" value="Genomic_DNA"/>
</dbReference>
<feature type="transmembrane region" description="Helical" evidence="10">
    <location>
        <begin position="115"/>
        <end position="136"/>
    </location>
</feature>
<evidence type="ECO:0000259" key="11">
    <source>
        <dbReference type="Pfam" id="PF00999"/>
    </source>
</evidence>
<accession>A0ABV1IFE9</accession>
<keyword evidence="5 10" id="KW-0812">Transmembrane</keyword>
<dbReference type="InterPro" id="IPR006153">
    <property type="entry name" value="Cation/H_exchanger_TM"/>
</dbReference>
<feature type="domain" description="Cation/H+ exchanger transmembrane" evidence="11">
    <location>
        <begin position="13"/>
        <end position="386"/>
    </location>
</feature>
<comment type="caution">
    <text evidence="12">The sequence shown here is derived from an EMBL/GenBank/DDBJ whole genome shotgun (WGS) entry which is preliminary data.</text>
</comment>
<evidence type="ECO:0000256" key="8">
    <source>
        <dbReference type="ARBA" id="ARBA00023136"/>
    </source>
</evidence>
<feature type="transmembrane region" description="Helical" evidence="10">
    <location>
        <begin position="300"/>
        <end position="324"/>
    </location>
</feature>
<feature type="transmembrane region" description="Helical" evidence="10">
    <location>
        <begin position="270"/>
        <end position="288"/>
    </location>
</feature>
<evidence type="ECO:0000256" key="6">
    <source>
        <dbReference type="ARBA" id="ARBA00022989"/>
    </source>
</evidence>
<feature type="transmembrane region" description="Helical" evidence="10">
    <location>
        <begin position="6"/>
        <end position="26"/>
    </location>
</feature>
<keyword evidence="4" id="KW-0050">Antiport</keyword>
<dbReference type="Gene3D" id="1.20.1530.20">
    <property type="match status" value="1"/>
</dbReference>
<evidence type="ECO:0000256" key="5">
    <source>
        <dbReference type="ARBA" id="ARBA00022692"/>
    </source>
</evidence>
<keyword evidence="7" id="KW-0406">Ion transport</keyword>
<name>A0ABV1IFE9_9ACTN</name>
<gene>
    <name evidence="12" type="ORF">AAAT05_04615</name>
</gene>
<keyword evidence="3" id="KW-0813">Transport</keyword>
<evidence type="ECO:0000313" key="12">
    <source>
        <dbReference type="EMBL" id="MEQ2637623.1"/>
    </source>
</evidence>
<dbReference type="Proteomes" id="UP001478817">
    <property type="component" value="Unassembled WGS sequence"/>
</dbReference>
<dbReference type="PANTHER" id="PTHR43562:SF1">
    <property type="entry name" value="NA(+)_H(+) ANTIPORTER YJBQ-RELATED"/>
    <property type="match status" value="1"/>
</dbReference>
<feature type="transmembrane region" description="Helical" evidence="10">
    <location>
        <begin position="369"/>
        <end position="392"/>
    </location>
</feature>
<evidence type="ECO:0000256" key="3">
    <source>
        <dbReference type="ARBA" id="ARBA00022448"/>
    </source>
</evidence>
<dbReference type="InterPro" id="IPR038770">
    <property type="entry name" value="Na+/solute_symporter_sf"/>
</dbReference>
<reference evidence="12 13" key="1">
    <citation type="submission" date="2024-04" db="EMBL/GenBank/DDBJ databases">
        <title>Human intestinal bacterial collection.</title>
        <authorList>
            <person name="Pauvert C."/>
            <person name="Hitch T.C.A."/>
            <person name="Clavel T."/>
        </authorList>
    </citation>
    <scope>NUCLEOTIDE SEQUENCE [LARGE SCALE GENOMIC DNA]</scope>
    <source>
        <strain evidence="12 13">CLA-AA-H197</strain>
    </source>
</reference>
<keyword evidence="6 10" id="KW-1133">Transmembrane helix</keyword>
<evidence type="ECO:0000256" key="7">
    <source>
        <dbReference type="ARBA" id="ARBA00023065"/>
    </source>
</evidence>
<keyword evidence="8 10" id="KW-0472">Membrane</keyword>
<feature type="region of interest" description="Disordered" evidence="9">
    <location>
        <begin position="445"/>
        <end position="466"/>
    </location>
</feature>
<comment type="subcellular location">
    <subcellularLocation>
        <location evidence="1">Membrane</location>
        <topology evidence="1">Multi-pass membrane protein</topology>
    </subcellularLocation>
</comment>
<sequence>MVENLCMLAVIMALVLGCSFLASLIPGRPVPEVVFFVFAGAIVGPNCLGLVQPLDGLALTSRLGMGFLFLMAGYELDPRELAGRMGKHAAVCWAVSAALAFLVTPRLGLGLSPTGTAAFAIALTTTAYGTLVPIMRDRGLGGTRVGRVVVAYGAMGEILPVLAMSLLLSPHRSTSMNLAVLVGFFVLCLVVAVRAERARDVGTKLSDFLHQNAENAGSQPTLRAAVLLLVALLALAEMLDLDAVLAAFAAGFILRHVVGRDGGHRVMQKVEVVGNGLFVPAFFVYSGLGIDFAAVGADPGLLLTFMALLLAVRAIPLGLSLSAFPETRDMPLGEKVSASLYCTMALPLIVALTEAATRAGAMDEQMASVLVTSGALSVLAIPVITSFFRVAIAAHPVEAAREVAEHPKELCRIIHEHQEHAHEVAERFHEERRELRRRGVRLSSADFLAQEREPKTSTDDGEQTRS</sequence>
<feature type="transmembrane region" description="Helical" evidence="10">
    <location>
        <begin position="148"/>
        <end position="168"/>
    </location>
</feature>
<proteinExistence type="inferred from homology"/>
<organism evidence="12 13">
    <name type="scientific">Paratractidigestivibacter faecalis</name>
    <dbReference type="NCBI Taxonomy" id="2292441"/>
    <lineage>
        <taxon>Bacteria</taxon>
        <taxon>Bacillati</taxon>
        <taxon>Actinomycetota</taxon>
        <taxon>Coriobacteriia</taxon>
        <taxon>Coriobacteriales</taxon>
        <taxon>Atopobiaceae</taxon>
        <taxon>Paratractidigestivibacter</taxon>
    </lineage>
</organism>
<feature type="transmembrane region" description="Helical" evidence="10">
    <location>
        <begin position="336"/>
        <end position="357"/>
    </location>
</feature>
<evidence type="ECO:0000256" key="2">
    <source>
        <dbReference type="ARBA" id="ARBA00005551"/>
    </source>
</evidence>
<evidence type="ECO:0000256" key="4">
    <source>
        <dbReference type="ARBA" id="ARBA00022449"/>
    </source>
</evidence>
<feature type="transmembrane region" description="Helical" evidence="10">
    <location>
        <begin position="88"/>
        <end position="109"/>
    </location>
</feature>
<evidence type="ECO:0000313" key="13">
    <source>
        <dbReference type="Proteomes" id="UP001478817"/>
    </source>
</evidence>
<evidence type="ECO:0000256" key="9">
    <source>
        <dbReference type="SAM" id="MobiDB-lite"/>
    </source>
</evidence>
<feature type="transmembrane region" description="Helical" evidence="10">
    <location>
        <begin position="174"/>
        <end position="195"/>
    </location>
</feature>
<dbReference type="Pfam" id="PF00999">
    <property type="entry name" value="Na_H_Exchanger"/>
    <property type="match status" value="1"/>
</dbReference>
<keyword evidence="13" id="KW-1185">Reference proteome</keyword>
<dbReference type="PANTHER" id="PTHR43562">
    <property type="entry name" value="NAPA-TYPE SODIUM/HYDROGEN ANTIPORTER"/>
    <property type="match status" value="1"/>
</dbReference>
<evidence type="ECO:0000256" key="10">
    <source>
        <dbReference type="SAM" id="Phobius"/>
    </source>
</evidence>
<dbReference type="RefSeq" id="WP_349182181.1">
    <property type="nucleotide sequence ID" value="NZ_JBBNGS010000007.1"/>
</dbReference>
<comment type="similarity">
    <text evidence="2">Belongs to the monovalent cation:proton antiporter 2 (CPA2) transporter (TC 2.A.37) family.</text>
</comment>
<feature type="compositionally biased region" description="Basic and acidic residues" evidence="9">
    <location>
        <begin position="449"/>
        <end position="466"/>
    </location>
</feature>
<feature type="transmembrane region" description="Helical" evidence="10">
    <location>
        <begin position="33"/>
        <end position="51"/>
    </location>
</feature>
<protein>
    <submittedName>
        <fullName evidence="12">Cation:proton antiporter</fullName>
    </submittedName>
</protein>